<proteinExistence type="predicted"/>
<gene>
    <name evidence="2" type="ORF">MCHLO_06612</name>
</gene>
<feature type="domain" description="Protein kinase" evidence="1">
    <location>
        <begin position="1"/>
        <end position="270"/>
    </location>
</feature>
<dbReference type="InterPro" id="IPR000719">
    <property type="entry name" value="Prot_kinase_dom"/>
</dbReference>
<name>A0ABQ0LDT7_MYCCL</name>
<keyword evidence="3" id="KW-1185">Reference proteome</keyword>
<dbReference type="PANTHER" id="PTHR44329">
    <property type="entry name" value="SERINE/THREONINE-PROTEIN KINASE TNNI3K-RELATED"/>
    <property type="match status" value="1"/>
</dbReference>
<evidence type="ECO:0000313" key="3">
    <source>
        <dbReference type="Proteomes" id="UP000815677"/>
    </source>
</evidence>
<dbReference type="Proteomes" id="UP000815677">
    <property type="component" value="Unassembled WGS sequence"/>
</dbReference>
<organism evidence="2 3">
    <name type="scientific">Mycena chlorophos</name>
    <name type="common">Agaric fungus</name>
    <name type="synonym">Agaricus chlorophos</name>
    <dbReference type="NCBI Taxonomy" id="658473"/>
    <lineage>
        <taxon>Eukaryota</taxon>
        <taxon>Fungi</taxon>
        <taxon>Dikarya</taxon>
        <taxon>Basidiomycota</taxon>
        <taxon>Agaricomycotina</taxon>
        <taxon>Agaricomycetes</taxon>
        <taxon>Agaricomycetidae</taxon>
        <taxon>Agaricales</taxon>
        <taxon>Marasmiineae</taxon>
        <taxon>Mycenaceae</taxon>
        <taxon>Mycena</taxon>
    </lineage>
</organism>
<evidence type="ECO:0000259" key="1">
    <source>
        <dbReference type="PROSITE" id="PS50011"/>
    </source>
</evidence>
<dbReference type="CDD" id="cd00180">
    <property type="entry name" value="PKc"/>
    <property type="match status" value="1"/>
</dbReference>
<dbReference type="EMBL" id="DF845436">
    <property type="protein sequence ID" value="GAT49288.1"/>
    <property type="molecule type" value="Genomic_DNA"/>
</dbReference>
<reference evidence="2" key="1">
    <citation type="submission" date="2014-09" db="EMBL/GenBank/DDBJ databases">
        <title>Genome sequence of the luminous mushroom Mycena chlorophos for searching fungal bioluminescence genes.</title>
        <authorList>
            <person name="Tanaka Y."/>
            <person name="Kasuga D."/>
            <person name="Oba Y."/>
            <person name="Hase S."/>
            <person name="Sato K."/>
            <person name="Oba Y."/>
            <person name="Sakakibara Y."/>
        </authorList>
    </citation>
    <scope>NUCLEOTIDE SEQUENCE</scope>
</reference>
<dbReference type="Pfam" id="PF00069">
    <property type="entry name" value="Pkinase"/>
    <property type="match status" value="1"/>
</dbReference>
<protein>
    <recommendedName>
        <fullName evidence="1">Protein kinase domain-containing protein</fullName>
    </recommendedName>
</protein>
<dbReference type="SMART" id="SM00220">
    <property type="entry name" value="S_TKc"/>
    <property type="match status" value="1"/>
</dbReference>
<dbReference type="Gene3D" id="1.10.510.10">
    <property type="entry name" value="Transferase(Phosphotransferase) domain 1"/>
    <property type="match status" value="1"/>
</dbReference>
<accession>A0ABQ0LDT7</accession>
<dbReference type="InterPro" id="IPR051681">
    <property type="entry name" value="Ser/Thr_Kinases-Pseudokinases"/>
</dbReference>
<dbReference type="InterPro" id="IPR011009">
    <property type="entry name" value="Kinase-like_dom_sf"/>
</dbReference>
<sequence length="270" mass="30773">MNLPYSAPCVYLYRHRRRPVMGTHNENPVTRAAYNEQSGTWCKPASRHEQAIYPLITPHPRILAPIRFSEHHMELEYHPRGDLWAHLIAFDVPIRIRLRWALEIAEGLAYMHSRSVVWGDVHFGNVLVTEDDHVVLCDFGSATRTNKRRWPPATPSISAAADPTVFDAPSYLPTPTHADIFSFGVMLFALIALRFPWAEDITPCREEHALAAQNHTLRRFDTLEDRELAETFGTVLEGCFRGGYSTGRELLHALKGGLQDYWDDVDGFLV</sequence>
<dbReference type="PROSITE" id="PS50011">
    <property type="entry name" value="PROTEIN_KINASE_DOM"/>
    <property type="match status" value="1"/>
</dbReference>
<dbReference type="SUPFAM" id="SSF56112">
    <property type="entry name" value="Protein kinase-like (PK-like)"/>
    <property type="match status" value="1"/>
</dbReference>
<evidence type="ECO:0000313" key="2">
    <source>
        <dbReference type="EMBL" id="GAT49288.1"/>
    </source>
</evidence>